<dbReference type="PANTHER" id="PTHR13600">
    <property type="entry name" value="LEUCINE CARBOXYL METHYLTRANSFERASE"/>
    <property type="match status" value="1"/>
</dbReference>
<evidence type="ECO:0000313" key="10">
    <source>
        <dbReference type="RefSeq" id="XP_017776641.1"/>
    </source>
</evidence>
<name>A0ABM1MPZ1_NICVS</name>
<dbReference type="Gene3D" id="3.40.50.150">
    <property type="entry name" value="Vaccinia Virus protein VP39"/>
    <property type="match status" value="1"/>
</dbReference>
<evidence type="ECO:0000256" key="5">
    <source>
        <dbReference type="ARBA" id="ARBA00022679"/>
    </source>
</evidence>
<dbReference type="InterPro" id="IPR016651">
    <property type="entry name" value="LCMT1"/>
</dbReference>
<dbReference type="InterPro" id="IPR029063">
    <property type="entry name" value="SAM-dependent_MTases_sf"/>
</dbReference>
<keyword evidence="6 7" id="KW-0949">S-adenosyl-L-methionine</keyword>
<evidence type="ECO:0000256" key="3">
    <source>
        <dbReference type="ARBA" id="ARBA00010703"/>
    </source>
</evidence>
<evidence type="ECO:0000313" key="9">
    <source>
        <dbReference type="RefSeq" id="XP_017776640.1"/>
    </source>
</evidence>
<dbReference type="RefSeq" id="XP_017776641.1">
    <property type="nucleotide sequence ID" value="XM_017921152.1"/>
</dbReference>
<comment type="function">
    <text evidence="2 7">Methylates the carboxyl group of the C-terminal leucine residue of protein phosphatase 2A catalytic subunits to form alpha-leucine ester residues.</text>
</comment>
<comment type="similarity">
    <text evidence="3 7">Belongs to the methyltransferase superfamily. LCMT family.</text>
</comment>
<accession>A0ABM1MPZ1</accession>
<evidence type="ECO:0000256" key="6">
    <source>
        <dbReference type="ARBA" id="ARBA00022691"/>
    </source>
</evidence>
<evidence type="ECO:0000256" key="2">
    <source>
        <dbReference type="ARBA" id="ARBA00003455"/>
    </source>
</evidence>
<dbReference type="Pfam" id="PF04072">
    <property type="entry name" value="LCM"/>
    <property type="match status" value="1"/>
</dbReference>
<evidence type="ECO:0000256" key="7">
    <source>
        <dbReference type="PIRNR" id="PIRNR016305"/>
    </source>
</evidence>
<dbReference type="Proteomes" id="UP000695000">
    <property type="component" value="Unplaced"/>
</dbReference>
<protein>
    <recommendedName>
        <fullName evidence="7">Leucine carboxyl methyltransferase 1</fullName>
        <ecNumber evidence="7">2.1.1.233</ecNumber>
    </recommendedName>
</protein>
<dbReference type="SUPFAM" id="SSF53335">
    <property type="entry name" value="S-adenosyl-L-methionine-dependent methyltransferases"/>
    <property type="match status" value="1"/>
</dbReference>
<dbReference type="EC" id="2.1.1.233" evidence="7"/>
<dbReference type="PIRSF" id="PIRSF016305">
    <property type="entry name" value="LCM_mtfrase"/>
    <property type="match status" value="1"/>
</dbReference>
<evidence type="ECO:0000313" key="8">
    <source>
        <dbReference type="Proteomes" id="UP000695000"/>
    </source>
</evidence>
<comment type="catalytic activity">
    <reaction evidence="1 7">
        <text>[phosphatase 2A protein]-C-terminal L-leucine + S-adenosyl-L-methionine = [phosphatase 2A protein]-C-terminal L-leucine methyl ester + S-adenosyl-L-homocysteine</text>
        <dbReference type="Rhea" id="RHEA:48544"/>
        <dbReference type="Rhea" id="RHEA-COMP:12134"/>
        <dbReference type="Rhea" id="RHEA-COMP:12135"/>
        <dbReference type="ChEBI" id="CHEBI:57856"/>
        <dbReference type="ChEBI" id="CHEBI:59789"/>
        <dbReference type="ChEBI" id="CHEBI:90516"/>
        <dbReference type="ChEBI" id="CHEBI:90517"/>
        <dbReference type="EC" id="2.1.1.233"/>
    </reaction>
</comment>
<dbReference type="GO" id="GO:0032259">
    <property type="term" value="P:methylation"/>
    <property type="evidence" value="ECO:0007669"/>
    <property type="project" value="UniProtKB-KW"/>
</dbReference>
<sequence>MNDDAVIATNDDASECKRNAVQLGYWKDNYISHLIKHGKRRAPEINRGYYARVKGVEKVIHKFLQRVGDKAQIINLGSGYDTLYWRLMDENISIANFIEIDFPSVTARKCYLIKRNKHLLEKVYTQDGEVKLSATDMHAGSYHCLGVDLRNTAELEEKLQQAECDYNAPTLFIAECVLVYIENNCVDRLMKFIAGKFPNALFVNYEMCNMNDTFGDVMMENLRARGCNLAGIASCKNLETQQQNRFGNNNWSGSKAWDMVNVYYSFPAGEREKIERIEFLDEQELLIQLFQHYCICIGWMGDTFDGLFIEDA</sequence>
<dbReference type="GO" id="GO:0008168">
    <property type="term" value="F:methyltransferase activity"/>
    <property type="evidence" value="ECO:0007669"/>
    <property type="project" value="UniProtKB-KW"/>
</dbReference>
<dbReference type="RefSeq" id="XP_017776640.1">
    <property type="nucleotide sequence ID" value="XM_017921151.1"/>
</dbReference>
<gene>
    <name evidence="9 10" type="primary">LOC108562734</name>
</gene>
<proteinExistence type="inferred from homology"/>
<evidence type="ECO:0000256" key="1">
    <source>
        <dbReference type="ARBA" id="ARBA00000724"/>
    </source>
</evidence>
<dbReference type="PANTHER" id="PTHR13600:SF33">
    <property type="entry name" value="LEUCINE CARBOXYL METHYLTRANSFERASE 1"/>
    <property type="match status" value="1"/>
</dbReference>
<keyword evidence="8" id="KW-1185">Reference proteome</keyword>
<dbReference type="GeneID" id="108562734"/>
<reference evidence="9 10" key="1">
    <citation type="submission" date="2025-05" db="UniProtKB">
        <authorList>
            <consortium name="RefSeq"/>
        </authorList>
    </citation>
    <scope>IDENTIFICATION</scope>
    <source>
        <tissue evidence="9 10">Whole Larva</tissue>
    </source>
</reference>
<keyword evidence="4 7" id="KW-0489">Methyltransferase</keyword>
<organism evidence="8 10">
    <name type="scientific">Nicrophorus vespilloides</name>
    <name type="common">Boreal carrion beetle</name>
    <dbReference type="NCBI Taxonomy" id="110193"/>
    <lineage>
        <taxon>Eukaryota</taxon>
        <taxon>Metazoa</taxon>
        <taxon>Ecdysozoa</taxon>
        <taxon>Arthropoda</taxon>
        <taxon>Hexapoda</taxon>
        <taxon>Insecta</taxon>
        <taxon>Pterygota</taxon>
        <taxon>Neoptera</taxon>
        <taxon>Endopterygota</taxon>
        <taxon>Coleoptera</taxon>
        <taxon>Polyphaga</taxon>
        <taxon>Staphyliniformia</taxon>
        <taxon>Silphidae</taxon>
        <taxon>Nicrophorinae</taxon>
        <taxon>Nicrophorus</taxon>
    </lineage>
</organism>
<dbReference type="InterPro" id="IPR007213">
    <property type="entry name" value="Ppm1/Ppm2/Tcmp"/>
</dbReference>
<evidence type="ECO:0000256" key="4">
    <source>
        <dbReference type="ARBA" id="ARBA00022603"/>
    </source>
</evidence>
<keyword evidence="5 7" id="KW-0808">Transferase</keyword>